<dbReference type="PANTHER" id="PTHR24356">
    <property type="entry name" value="SERINE/THREONINE-PROTEIN KINASE"/>
    <property type="match status" value="1"/>
</dbReference>
<protein>
    <recommendedName>
        <fullName evidence="1">non-specific serine/threonine protein kinase</fullName>
        <ecNumber evidence="1">2.7.11.1</ecNumber>
    </recommendedName>
</protein>
<dbReference type="InterPro" id="IPR017441">
    <property type="entry name" value="Protein_kinase_ATP_BS"/>
</dbReference>
<dbReference type="InterPro" id="IPR050236">
    <property type="entry name" value="Ser_Thr_kinase_AGC"/>
</dbReference>
<keyword evidence="14" id="KW-1185">Reference proteome</keyword>
<dbReference type="OrthoDB" id="354826at2759"/>
<evidence type="ECO:0000256" key="8">
    <source>
        <dbReference type="ARBA" id="ARBA00048679"/>
    </source>
</evidence>
<proteinExistence type="inferred from homology"/>
<evidence type="ECO:0000256" key="9">
    <source>
        <dbReference type="PROSITE-ProRule" id="PRU10141"/>
    </source>
</evidence>
<evidence type="ECO:0000256" key="6">
    <source>
        <dbReference type="ARBA" id="ARBA00022840"/>
    </source>
</evidence>
<feature type="compositionally biased region" description="Basic and acidic residues" evidence="11">
    <location>
        <begin position="367"/>
        <end position="380"/>
    </location>
</feature>
<dbReference type="GO" id="GO:0035556">
    <property type="term" value="P:intracellular signal transduction"/>
    <property type="evidence" value="ECO:0007669"/>
    <property type="project" value="TreeGrafter"/>
</dbReference>
<keyword evidence="6 9" id="KW-0067">ATP-binding</keyword>
<evidence type="ECO:0000256" key="7">
    <source>
        <dbReference type="ARBA" id="ARBA00047899"/>
    </source>
</evidence>
<evidence type="ECO:0000256" key="4">
    <source>
        <dbReference type="ARBA" id="ARBA00022741"/>
    </source>
</evidence>
<evidence type="ECO:0000313" key="14">
    <source>
        <dbReference type="Proteomes" id="UP000605846"/>
    </source>
</evidence>
<dbReference type="Proteomes" id="UP000605846">
    <property type="component" value="Unassembled WGS sequence"/>
</dbReference>
<dbReference type="PROSITE" id="PS50011">
    <property type="entry name" value="PROTEIN_KINASE_DOM"/>
    <property type="match status" value="1"/>
</dbReference>
<evidence type="ECO:0000256" key="11">
    <source>
        <dbReference type="SAM" id="MobiDB-lite"/>
    </source>
</evidence>
<evidence type="ECO:0000259" key="12">
    <source>
        <dbReference type="PROSITE" id="PS50011"/>
    </source>
</evidence>
<dbReference type="EC" id="2.7.11.1" evidence="1"/>
<keyword evidence="5" id="KW-0418">Kinase</keyword>
<gene>
    <name evidence="13" type="ORF">EC973_008527</name>
</gene>
<feature type="domain" description="Protein kinase" evidence="12">
    <location>
        <begin position="23"/>
        <end position="300"/>
    </location>
</feature>
<comment type="similarity">
    <text evidence="10">Belongs to the protein kinase superfamily.</text>
</comment>
<dbReference type="GO" id="GO:0005524">
    <property type="term" value="F:ATP binding"/>
    <property type="evidence" value="ECO:0007669"/>
    <property type="project" value="UniProtKB-UniRule"/>
</dbReference>
<dbReference type="SMART" id="SM00220">
    <property type="entry name" value="S_TKc"/>
    <property type="match status" value="1"/>
</dbReference>
<evidence type="ECO:0000256" key="10">
    <source>
        <dbReference type="RuleBase" id="RU000304"/>
    </source>
</evidence>
<organism evidence="13 14">
    <name type="scientific">Apophysomyces ossiformis</name>
    <dbReference type="NCBI Taxonomy" id="679940"/>
    <lineage>
        <taxon>Eukaryota</taxon>
        <taxon>Fungi</taxon>
        <taxon>Fungi incertae sedis</taxon>
        <taxon>Mucoromycota</taxon>
        <taxon>Mucoromycotina</taxon>
        <taxon>Mucoromycetes</taxon>
        <taxon>Mucorales</taxon>
        <taxon>Mucorineae</taxon>
        <taxon>Mucoraceae</taxon>
        <taxon>Apophysomyces</taxon>
    </lineage>
</organism>
<dbReference type="PROSITE" id="PS00108">
    <property type="entry name" value="PROTEIN_KINASE_ST"/>
    <property type="match status" value="1"/>
</dbReference>
<keyword evidence="3" id="KW-0808">Transferase</keyword>
<dbReference type="AlphaFoldDB" id="A0A8H7BQE1"/>
<evidence type="ECO:0000256" key="3">
    <source>
        <dbReference type="ARBA" id="ARBA00022679"/>
    </source>
</evidence>
<comment type="catalytic activity">
    <reaction evidence="7">
        <text>L-threonyl-[protein] + ATP = O-phospho-L-threonyl-[protein] + ADP + H(+)</text>
        <dbReference type="Rhea" id="RHEA:46608"/>
        <dbReference type="Rhea" id="RHEA-COMP:11060"/>
        <dbReference type="Rhea" id="RHEA-COMP:11605"/>
        <dbReference type="ChEBI" id="CHEBI:15378"/>
        <dbReference type="ChEBI" id="CHEBI:30013"/>
        <dbReference type="ChEBI" id="CHEBI:30616"/>
        <dbReference type="ChEBI" id="CHEBI:61977"/>
        <dbReference type="ChEBI" id="CHEBI:456216"/>
        <dbReference type="EC" id="2.7.11.1"/>
    </reaction>
</comment>
<evidence type="ECO:0000256" key="2">
    <source>
        <dbReference type="ARBA" id="ARBA00022527"/>
    </source>
</evidence>
<evidence type="ECO:0000256" key="1">
    <source>
        <dbReference type="ARBA" id="ARBA00012513"/>
    </source>
</evidence>
<dbReference type="Pfam" id="PF00069">
    <property type="entry name" value="Pkinase"/>
    <property type="match status" value="1"/>
</dbReference>
<evidence type="ECO:0000256" key="5">
    <source>
        <dbReference type="ARBA" id="ARBA00022777"/>
    </source>
</evidence>
<comment type="caution">
    <text evidence="13">The sequence shown here is derived from an EMBL/GenBank/DDBJ whole genome shotgun (WGS) entry which is preliminary data.</text>
</comment>
<dbReference type="PANTHER" id="PTHR24356:SF422">
    <property type="entry name" value="PROTEIN KINASE DOMAIN-CONTAINING PROTEIN"/>
    <property type="match status" value="1"/>
</dbReference>
<dbReference type="GO" id="GO:0004674">
    <property type="term" value="F:protein serine/threonine kinase activity"/>
    <property type="evidence" value="ECO:0007669"/>
    <property type="project" value="UniProtKB-KW"/>
</dbReference>
<keyword evidence="2 10" id="KW-0723">Serine/threonine-protein kinase</keyword>
<dbReference type="SUPFAM" id="SSF56112">
    <property type="entry name" value="Protein kinase-like (PK-like)"/>
    <property type="match status" value="1"/>
</dbReference>
<evidence type="ECO:0000313" key="13">
    <source>
        <dbReference type="EMBL" id="KAF7726654.1"/>
    </source>
</evidence>
<name>A0A8H7BQE1_9FUNG</name>
<accession>A0A8H7BQE1</accession>
<feature type="region of interest" description="Disordered" evidence="11">
    <location>
        <begin position="361"/>
        <end position="380"/>
    </location>
</feature>
<dbReference type="PROSITE" id="PS00107">
    <property type="entry name" value="PROTEIN_KINASE_ATP"/>
    <property type="match status" value="1"/>
</dbReference>
<dbReference type="EMBL" id="JABAYA010000074">
    <property type="protein sequence ID" value="KAF7726654.1"/>
    <property type="molecule type" value="Genomic_DNA"/>
</dbReference>
<dbReference type="Gene3D" id="1.10.510.10">
    <property type="entry name" value="Transferase(Phosphotransferase) domain 1"/>
    <property type="match status" value="1"/>
</dbReference>
<dbReference type="InterPro" id="IPR000719">
    <property type="entry name" value="Prot_kinase_dom"/>
</dbReference>
<sequence length="380" mass="43597">MGATCCKQDMVDYANEEVELSHFHTLRVIGVGNYGKVRIVQHKGTGRRFALKYMSKDVCIKLKMINNIIAERKMLEEIDHPLVVNLRYAFQDEEHLFMVLDLMLGGDLRYLLQRRGPLKELQVRFYVANIALGLNYLHQQRIAHRDIKPDNILLDDKGYAHLSDFNVATYFDKEHPCRWSMAGSAAYMAPEILSSKGYTTSVDWWSLGVVAYELLFGKRPFMAPSSELLKASIVKDPLRFPDNVYNLVSADCLDVLAGSQLFNFDPVHNLEEFLLEEPPLRSHKRPMVSKANCNTTQPVTENARWRQTMEENFLVYDHTKKNEKSASRRRSWPIPTSPDIPSFKKLHACLEQSRYRSKGYMLAPTTDDGKGDACVASDKR</sequence>
<comment type="catalytic activity">
    <reaction evidence="8">
        <text>L-seryl-[protein] + ATP = O-phospho-L-seryl-[protein] + ADP + H(+)</text>
        <dbReference type="Rhea" id="RHEA:17989"/>
        <dbReference type="Rhea" id="RHEA-COMP:9863"/>
        <dbReference type="Rhea" id="RHEA-COMP:11604"/>
        <dbReference type="ChEBI" id="CHEBI:15378"/>
        <dbReference type="ChEBI" id="CHEBI:29999"/>
        <dbReference type="ChEBI" id="CHEBI:30616"/>
        <dbReference type="ChEBI" id="CHEBI:83421"/>
        <dbReference type="ChEBI" id="CHEBI:456216"/>
        <dbReference type="EC" id="2.7.11.1"/>
    </reaction>
</comment>
<feature type="binding site" evidence="9">
    <location>
        <position position="52"/>
    </location>
    <ligand>
        <name>ATP</name>
        <dbReference type="ChEBI" id="CHEBI:30616"/>
    </ligand>
</feature>
<dbReference type="InterPro" id="IPR011009">
    <property type="entry name" value="Kinase-like_dom_sf"/>
</dbReference>
<dbReference type="InterPro" id="IPR008271">
    <property type="entry name" value="Ser/Thr_kinase_AS"/>
</dbReference>
<dbReference type="Gene3D" id="3.30.200.20">
    <property type="entry name" value="Phosphorylase Kinase, domain 1"/>
    <property type="match status" value="1"/>
</dbReference>
<reference evidence="13" key="1">
    <citation type="submission" date="2020-01" db="EMBL/GenBank/DDBJ databases">
        <title>Genome Sequencing of Three Apophysomyces-Like Fungal Strains Confirms a Novel Fungal Genus in the Mucoromycota with divergent Burkholderia-like Endosymbiotic Bacteria.</title>
        <authorList>
            <person name="Stajich J.E."/>
            <person name="Macias A.M."/>
            <person name="Carter-House D."/>
            <person name="Lovett B."/>
            <person name="Kasson L.R."/>
            <person name="Berry K."/>
            <person name="Grigoriev I."/>
            <person name="Chang Y."/>
            <person name="Spatafora J."/>
            <person name="Kasson M.T."/>
        </authorList>
    </citation>
    <scope>NUCLEOTIDE SEQUENCE</scope>
    <source>
        <strain evidence="13">NRRL A-21654</strain>
    </source>
</reference>
<keyword evidence="4 9" id="KW-0547">Nucleotide-binding</keyword>